<dbReference type="EMBL" id="CP010311">
    <property type="protein sequence ID" value="AJF06556.1"/>
    <property type="molecule type" value="Genomic_DNA"/>
</dbReference>
<proteinExistence type="predicted"/>
<dbReference type="OrthoDB" id="3035146at2"/>
<dbReference type="HOGENOM" id="CLU_157142_0_0_7"/>
<gene>
    <name evidence="1" type="ORF">GSUB_08305</name>
</gene>
<reference evidence="1 2" key="1">
    <citation type="journal article" date="2015" name="Genome Announc.">
        <title>Genomes of Geoalkalibacter ferrihydriticus Z-0531T and Geoalkalibacter subterraneus Red1T, Two Haloalkaliphilic Metal-Reducing Deltaproteobacteria.</title>
        <authorList>
            <person name="Badalamenti J.P."/>
            <person name="Krajmalnik-Brown R."/>
            <person name="Torres C.I."/>
            <person name="Bond D.R."/>
        </authorList>
    </citation>
    <scope>NUCLEOTIDE SEQUENCE [LARGE SCALE GENOMIC DNA]</scope>
    <source>
        <strain evidence="1 2">Red1</strain>
    </source>
</reference>
<dbReference type="AlphaFoldDB" id="A0A0B5FSJ6"/>
<accession>A0A0B5FSJ6</accession>
<dbReference type="Proteomes" id="UP000035036">
    <property type="component" value="Chromosome"/>
</dbReference>
<sequence length="119" mass="13698">MSEDMRATIAYIAGSLIKDEKSAAIYDRDRERFLNVGVDVPMPRVSMHDPEKGCQVKRSPDCSNFCLLDDKDHHVCLSVQGRLFDGIDHDSLSHFSGHVIDNVVSLYDYRKSDYFFYQF</sequence>
<evidence type="ECO:0000313" key="2">
    <source>
        <dbReference type="Proteomes" id="UP000035036"/>
    </source>
</evidence>
<protein>
    <submittedName>
        <fullName evidence="1">Uncharacterized protein</fullName>
    </submittedName>
</protein>
<evidence type="ECO:0000313" key="1">
    <source>
        <dbReference type="EMBL" id="AJF06556.1"/>
    </source>
</evidence>
<organism evidence="1 2">
    <name type="scientific">Geoalkalibacter subterraneus</name>
    <dbReference type="NCBI Taxonomy" id="483547"/>
    <lineage>
        <taxon>Bacteria</taxon>
        <taxon>Pseudomonadati</taxon>
        <taxon>Thermodesulfobacteriota</taxon>
        <taxon>Desulfuromonadia</taxon>
        <taxon>Desulfuromonadales</taxon>
        <taxon>Geoalkalibacteraceae</taxon>
        <taxon>Geoalkalibacter</taxon>
    </lineage>
</organism>
<dbReference type="RefSeq" id="WP_040200213.1">
    <property type="nucleotide sequence ID" value="NZ_CP010311.1"/>
</dbReference>
<name>A0A0B5FSJ6_9BACT</name>
<dbReference type="KEGG" id="gsb:GSUB_08305"/>
<keyword evidence="2" id="KW-1185">Reference proteome</keyword>